<name>A0A518BK65_9BACT</name>
<dbReference type="PANTHER" id="PTHR42693:SF33">
    <property type="entry name" value="ARYLSULFATASE"/>
    <property type="match status" value="1"/>
</dbReference>
<dbReference type="SUPFAM" id="SSF53649">
    <property type="entry name" value="Alkaline phosphatase-like"/>
    <property type="match status" value="1"/>
</dbReference>
<evidence type="ECO:0000256" key="1">
    <source>
        <dbReference type="ARBA" id="ARBA00008779"/>
    </source>
</evidence>
<dbReference type="GO" id="GO:0004065">
    <property type="term" value="F:arylsulfatase activity"/>
    <property type="evidence" value="ECO:0007669"/>
    <property type="project" value="UniProtKB-EC"/>
</dbReference>
<sequence>MSSPRTAAPPPGALGPRLLAGAIALALAGCGGAEQVEYREVALELLRSPERLEVRREPARYPVRIQAVSPLRSVGSGSGNRPALVLPPGSEVAWDLPALGPGTELVLEVGVAWRDHEEARGRATMVGLLNGEPIFEDELVIGGVDVGRRGWIEHRVAAPDGGELVLRCTSPELKGLRTAVAGLTLEQRHVVEAARSSPAAPNLVLIVIDTLRADRVSAYGYERPTAPAMEALAARGVLWEDAWSVAPWTWPSTASILTGQEPPAHGVLDRFSCYLPDASQTLAERLRAAGFDTAGWSSNPLISAEQNFAQGFARFETEDWTRSAQFVEAPLAWLEGARDRRFLLYLHLTDPHLPYQPESELRARFASAPIPEGFEIDDLAEDLRARVGEPEWVRAAIDHASDLYDAEVAASDRAVARVVEQLEQLGLTDSTLVIVTSDHGEELLEHGLLGHSHQLFRESLIVPLIAAGPGLPAGVRVDSAVQNHRLLPSILTWLHLQPSGGLPPILPLANESRPPTLRFGTEVGDWMATGTSERLLARRADGELVLWMESGERLAIFDTKRDPAETVDLLPARRADAERGRADLQGWWQRQSSGRPVSLAGGEATAEMLRALGYLEDDE</sequence>
<gene>
    <name evidence="3" type="ORF">Pla133_24490</name>
</gene>
<evidence type="ECO:0000313" key="3">
    <source>
        <dbReference type="EMBL" id="QDU67367.1"/>
    </source>
</evidence>
<dbReference type="EMBL" id="CP036287">
    <property type="protein sequence ID" value="QDU67367.1"/>
    <property type="molecule type" value="Genomic_DNA"/>
</dbReference>
<dbReference type="InterPro" id="IPR000917">
    <property type="entry name" value="Sulfatase_N"/>
</dbReference>
<dbReference type="PROSITE" id="PS50994">
    <property type="entry name" value="INTEGRASE"/>
    <property type="match status" value="1"/>
</dbReference>
<comment type="similarity">
    <text evidence="1">Belongs to the sulfatase family.</text>
</comment>
<feature type="domain" description="Integrase catalytic" evidence="2">
    <location>
        <begin position="365"/>
        <end position="472"/>
    </location>
</feature>
<evidence type="ECO:0000259" key="2">
    <source>
        <dbReference type="PROSITE" id="PS50994"/>
    </source>
</evidence>
<accession>A0A518BK65</accession>
<keyword evidence="3" id="KW-0378">Hydrolase</keyword>
<dbReference type="EC" id="3.1.6.1" evidence="3"/>
<dbReference type="Proteomes" id="UP000316921">
    <property type="component" value="Chromosome"/>
</dbReference>
<dbReference type="InterPro" id="IPR050738">
    <property type="entry name" value="Sulfatase"/>
</dbReference>
<dbReference type="KEGG" id="pbap:Pla133_24490"/>
<dbReference type="AlphaFoldDB" id="A0A518BK65"/>
<evidence type="ECO:0000313" key="4">
    <source>
        <dbReference type="Proteomes" id="UP000316921"/>
    </source>
</evidence>
<protein>
    <submittedName>
        <fullName evidence="3">Arylsulfatase</fullName>
        <ecNumber evidence="3">3.1.6.1</ecNumber>
    </submittedName>
</protein>
<dbReference type="InterPro" id="IPR017850">
    <property type="entry name" value="Alkaline_phosphatase_core_sf"/>
</dbReference>
<dbReference type="PANTHER" id="PTHR42693">
    <property type="entry name" value="ARYLSULFATASE FAMILY MEMBER"/>
    <property type="match status" value="1"/>
</dbReference>
<dbReference type="Gene3D" id="3.40.720.10">
    <property type="entry name" value="Alkaline Phosphatase, subunit A"/>
    <property type="match status" value="1"/>
</dbReference>
<dbReference type="RefSeq" id="WP_419192408.1">
    <property type="nucleotide sequence ID" value="NZ_CP036287.1"/>
</dbReference>
<dbReference type="CDD" id="cd16148">
    <property type="entry name" value="sulfatase_like"/>
    <property type="match status" value="1"/>
</dbReference>
<dbReference type="InterPro" id="IPR001584">
    <property type="entry name" value="Integrase_cat-core"/>
</dbReference>
<dbReference type="GO" id="GO:0015074">
    <property type="term" value="P:DNA integration"/>
    <property type="evidence" value="ECO:0007669"/>
    <property type="project" value="InterPro"/>
</dbReference>
<proteinExistence type="inferred from homology"/>
<keyword evidence="4" id="KW-1185">Reference proteome</keyword>
<dbReference type="Pfam" id="PF00884">
    <property type="entry name" value="Sulfatase"/>
    <property type="match status" value="1"/>
</dbReference>
<organism evidence="3 4">
    <name type="scientific">Engelhardtia mirabilis</name>
    <dbReference type="NCBI Taxonomy" id="2528011"/>
    <lineage>
        <taxon>Bacteria</taxon>
        <taxon>Pseudomonadati</taxon>
        <taxon>Planctomycetota</taxon>
        <taxon>Planctomycetia</taxon>
        <taxon>Planctomycetia incertae sedis</taxon>
        <taxon>Engelhardtia</taxon>
    </lineage>
</organism>
<reference evidence="3 4" key="1">
    <citation type="submission" date="2019-02" db="EMBL/GenBank/DDBJ databases">
        <title>Deep-cultivation of Planctomycetes and their phenomic and genomic characterization uncovers novel biology.</title>
        <authorList>
            <person name="Wiegand S."/>
            <person name="Jogler M."/>
            <person name="Boedeker C."/>
            <person name="Pinto D."/>
            <person name="Vollmers J."/>
            <person name="Rivas-Marin E."/>
            <person name="Kohn T."/>
            <person name="Peeters S.H."/>
            <person name="Heuer A."/>
            <person name="Rast P."/>
            <person name="Oberbeckmann S."/>
            <person name="Bunk B."/>
            <person name="Jeske O."/>
            <person name="Meyerdierks A."/>
            <person name="Storesund J.E."/>
            <person name="Kallscheuer N."/>
            <person name="Luecker S."/>
            <person name="Lage O.M."/>
            <person name="Pohl T."/>
            <person name="Merkel B.J."/>
            <person name="Hornburger P."/>
            <person name="Mueller R.-W."/>
            <person name="Bruemmer F."/>
            <person name="Labrenz M."/>
            <person name="Spormann A.M."/>
            <person name="Op den Camp H."/>
            <person name="Overmann J."/>
            <person name="Amann R."/>
            <person name="Jetten M.S.M."/>
            <person name="Mascher T."/>
            <person name="Medema M.H."/>
            <person name="Devos D.P."/>
            <person name="Kaster A.-K."/>
            <person name="Ovreas L."/>
            <person name="Rohde M."/>
            <person name="Galperin M.Y."/>
            <person name="Jogler C."/>
        </authorList>
    </citation>
    <scope>NUCLEOTIDE SEQUENCE [LARGE SCALE GENOMIC DNA]</scope>
    <source>
        <strain evidence="3 4">Pla133</strain>
    </source>
</reference>
<dbReference type="PROSITE" id="PS51257">
    <property type="entry name" value="PROKAR_LIPOPROTEIN"/>
    <property type="match status" value="1"/>
</dbReference>